<sequence length="129" mass="14903">MMGYDQRDQQHGAAAHPFWPSLTLAPKFEGRQSFQSYIRNLNDFLNAQFLSEEVGRRLLPFLLIGTARDAYDSLSDEIRNEPKPKTLEAAYQAARTEGIASRLSIRRRGRSNQQLDRFYCQTQSPTRFC</sequence>
<dbReference type="InParanoid" id="A0A2Q4SVR5"/>
<organism evidence="1 2">
    <name type="scientific">Caenorhabditis japonica</name>
    <dbReference type="NCBI Taxonomy" id="281687"/>
    <lineage>
        <taxon>Eukaryota</taxon>
        <taxon>Metazoa</taxon>
        <taxon>Ecdysozoa</taxon>
        <taxon>Nematoda</taxon>
        <taxon>Chromadorea</taxon>
        <taxon>Rhabditida</taxon>
        <taxon>Rhabditina</taxon>
        <taxon>Rhabditomorpha</taxon>
        <taxon>Rhabditoidea</taxon>
        <taxon>Rhabditidae</taxon>
        <taxon>Peloderinae</taxon>
        <taxon>Caenorhabditis</taxon>
    </lineage>
</organism>
<dbReference type="EnsemblMetazoa" id="CJA35603.1">
    <property type="protein sequence ID" value="CJA35603.1"/>
    <property type="gene ID" value="WBGene00211450"/>
</dbReference>
<evidence type="ECO:0000313" key="1">
    <source>
        <dbReference type="EnsemblMetazoa" id="CJA35603.1"/>
    </source>
</evidence>
<name>A0A2Q4SVR5_CAEJA</name>
<dbReference type="STRING" id="281687.A0A2Q4SVR5"/>
<keyword evidence="2" id="KW-1185">Reference proteome</keyword>
<dbReference type="Proteomes" id="UP000005237">
    <property type="component" value="Unassembled WGS sequence"/>
</dbReference>
<reference evidence="2" key="1">
    <citation type="submission" date="2010-08" db="EMBL/GenBank/DDBJ databases">
        <authorList>
            <consortium name="Caenorhabditis japonica Sequencing Consortium"/>
            <person name="Wilson R.K."/>
        </authorList>
    </citation>
    <scope>NUCLEOTIDE SEQUENCE [LARGE SCALE GENOMIC DNA]</scope>
    <source>
        <strain evidence="2">DF5081</strain>
    </source>
</reference>
<proteinExistence type="predicted"/>
<accession>A0A2Q4SVR5</accession>
<reference evidence="1" key="2">
    <citation type="submission" date="2022-06" db="UniProtKB">
        <authorList>
            <consortium name="EnsemblMetazoa"/>
        </authorList>
    </citation>
    <scope>IDENTIFICATION</scope>
    <source>
        <strain evidence="1">DF5081</strain>
    </source>
</reference>
<dbReference type="EnsemblMetazoa" id="CJA39990.1">
    <property type="protein sequence ID" value="CJA39990.1"/>
    <property type="gene ID" value="WBGene00215838"/>
</dbReference>
<evidence type="ECO:0000313" key="2">
    <source>
        <dbReference type="Proteomes" id="UP000005237"/>
    </source>
</evidence>
<dbReference type="AlphaFoldDB" id="A0A2Q4SVR5"/>
<protein>
    <submittedName>
        <fullName evidence="1">Uncharacterized protein</fullName>
    </submittedName>
</protein>